<dbReference type="PANTHER" id="PTHR33337:SF40">
    <property type="entry name" value="CENP-V_GFA DOMAIN-CONTAINING PROTEIN-RELATED"/>
    <property type="match status" value="1"/>
</dbReference>
<accession>A0A0N0DC61</accession>
<keyword evidence="4" id="KW-0456">Lyase</keyword>
<organism evidence="7 8">
    <name type="scientific">Fusarium langsethiae</name>
    <dbReference type="NCBI Taxonomy" id="179993"/>
    <lineage>
        <taxon>Eukaryota</taxon>
        <taxon>Fungi</taxon>
        <taxon>Dikarya</taxon>
        <taxon>Ascomycota</taxon>
        <taxon>Pezizomycotina</taxon>
        <taxon>Sordariomycetes</taxon>
        <taxon>Hypocreomycetidae</taxon>
        <taxon>Hypocreales</taxon>
        <taxon>Nectriaceae</taxon>
        <taxon>Fusarium</taxon>
    </lineage>
</organism>
<feature type="compositionally biased region" description="Basic and acidic residues" evidence="5">
    <location>
        <begin position="257"/>
        <end position="271"/>
    </location>
</feature>
<evidence type="ECO:0000256" key="4">
    <source>
        <dbReference type="ARBA" id="ARBA00023239"/>
    </source>
</evidence>
<dbReference type="GO" id="GO:0046872">
    <property type="term" value="F:metal ion binding"/>
    <property type="evidence" value="ECO:0007669"/>
    <property type="project" value="UniProtKB-KW"/>
</dbReference>
<comment type="similarity">
    <text evidence="1">Belongs to the Gfa family.</text>
</comment>
<dbReference type="OrthoDB" id="5422068at2759"/>
<dbReference type="AlphaFoldDB" id="A0A0N0DC61"/>
<dbReference type="InterPro" id="IPR011057">
    <property type="entry name" value="Mss4-like_sf"/>
</dbReference>
<feature type="domain" description="CENP-V/GFA" evidence="6">
    <location>
        <begin position="11"/>
        <end position="139"/>
    </location>
</feature>
<evidence type="ECO:0000256" key="1">
    <source>
        <dbReference type="ARBA" id="ARBA00005495"/>
    </source>
</evidence>
<dbReference type="SUPFAM" id="SSF51316">
    <property type="entry name" value="Mss4-like"/>
    <property type="match status" value="2"/>
</dbReference>
<dbReference type="Gene3D" id="3.90.1590.10">
    <property type="entry name" value="glutathione-dependent formaldehyde- activating enzyme (gfa)"/>
    <property type="match status" value="1"/>
</dbReference>
<dbReference type="PANTHER" id="PTHR33337">
    <property type="entry name" value="GFA DOMAIN-CONTAINING PROTEIN"/>
    <property type="match status" value="1"/>
</dbReference>
<dbReference type="Proteomes" id="UP000037904">
    <property type="component" value="Unassembled WGS sequence"/>
</dbReference>
<dbReference type="InterPro" id="IPR006913">
    <property type="entry name" value="CENP-V/GFA"/>
</dbReference>
<dbReference type="Gene3D" id="2.170.150.70">
    <property type="match status" value="1"/>
</dbReference>
<feature type="region of interest" description="Disordered" evidence="5">
    <location>
        <begin position="257"/>
        <end position="278"/>
    </location>
</feature>
<dbReference type="Pfam" id="PF04828">
    <property type="entry name" value="GFA"/>
    <property type="match status" value="1"/>
</dbReference>
<evidence type="ECO:0000256" key="5">
    <source>
        <dbReference type="SAM" id="MobiDB-lite"/>
    </source>
</evidence>
<evidence type="ECO:0000256" key="3">
    <source>
        <dbReference type="ARBA" id="ARBA00022833"/>
    </source>
</evidence>
<reference evidence="7 8" key="1">
    <citation type="submission" date="2015-04" db="EMBL/GenBank/DDBJ databases">
        <title>The draft genome sequence of Fusarium langsethiae, a T-2/HT-2 mycotoxin producer.</title>
        <authorList>
            <person name="Lysoe E."/>
            <person name="Divon H.H."/>
            <person name="Terzi V."/>
            <person name="Orru L."/>
            <person name="Lamontanara A."/>
            <person name="Kolseth A.-K."/>
            <person name="Frandsen R.J."/>
            <person name="Nielsen K."/>
            <person name="Thrane U."/>
        </authorList>
    </citation>
    <scope>NUCLEOTIDE SEQUENCE [LARGE SCALE GENOMIC DNA]</scope>
    <source>
        <strain evidence="7 8">Fl201059</strain>
    </source>
</reference>
<keyword evidence="8" id="KW-1185">Reference proteome</keyword>
<comment type="caution">
    <text evidence="7">The sequence shown here is derived from an EMBL/GenBank/DDBJ whole genome shotgun (WGS) entry which is preliminary data.</text>
</comment>
<protein>
    <recommendedName>
        <fullName evidence="6">CENP-V/GFA domain-containing protein</fullName>
    </recommendedName>
</protein>
<evidence type="ECO:0000256" key="2">
    <source>
        <dbReference type="ARBA" id="ARBA00022723"/>
    </source>
</evidence>
<evidence type="ECO:0000259" key="6">
    <source>
        <dbReference type="PROSITE" id="PS51891"/>
    </source>
</evidence>
<keyword evidence="3" id="KW-0862">Zinc</keyword>
<gene>
    <name evidence="7" type="ORF">FLAG1_09407</name>
</gene>
<evidence type="ECO:0000313" key="8">
    <source>
        <dbReference type="Proteomes" id="UP000037904"/>
    </source>
</evidence>
<dbReference type="PROSITE" id="PS51891">
    <property type="entry name" value="CENP_V_GFA"/>
    <property type="match status" value="1"/>
</dbReference>
<keyword evidence="2" id="KW-0479">Metal-binding</keyword>
<dbReference type="GO" id="GO:0016846">
    <property type="term" value="F:carbon-sulfur lyase activity"/>
    <property type="evidence" value="ECO:0007669"/>
    <property type="project" value="InterPro"/>
</dbReference>
<sequence>MSAKDDHNITLMAQCLCKSFTFSAEVSRQKLPLEGSMCHCTSCRNVTGAMYSSDTDWPGSIEEVLNSELKRYKFTSNVSIMFCGTCSTPLFWHEHYQDKPENIGVFTGALRDVDTKNLIRFADQIFVGDTQDGGISPWLWNVNEDGSRPRLWKGRRDMSEELKEYWPKSVGGSVPEAVSKEGIRIRCRCKGVQFVFRPSNVDFSDTATNPIPFYVDPKSHKHLATLDPCSYCRLSVGVEVMNWTFVLPTQIEFAEESKGDSFPRNTHELKDAVQNPNRDPRYGTLAMYRSSPDVQRYFCSQCSALVFYTVDDRPDVIDVAVGLLHAPEGARAESFLVWHLGAKTMGDEEIGESWRDAFATSVNKTAEKWRIEKGYPKTWARLAAEDAKKE</sequence>
<evidence type="ECO:0000313" key="7">
    <source>
        <dbReference type="EMBL" id="KPA37765.1"/>
    </source>
</evidence>
<name>A0A0N0DC61_FUSLA</name>
<dbReference type="EMBL" id="JXCE01000362">
    <property type="protein sequence ID" value="KPA37765.1"/>
    <property type="molecule type" value="Genomic_DNA"/>
</dbReference>
<proteinExistence type="inferred from homology"/>